<dbReference type="SUPFAM" id="SSF81901">
    <property type="entry name" value="HCP-like"/>
    <property type="match status" value="1"/>
</dbReference>
<evidence type="ECO:0000313" key="2">
    <source>
        <dbReference type="Proteomes" id="UP000266673"/>
    </source>
</evidence>
<dbReference type="EMBL" id="QKWP01003353">
    <property type="protein sequence ID" value="RIB01069.1"/>
    <property type="molecule type" value="Genomic_DNA"/>
</dbReference>
<protein>
    <submittedName>
        <fullName evidence="1">Uncharacterized protein</fullName>
    </submittedName>
</protein>
<dbReference type="Proteomes" id="UP000266673">
    <property type="component" value="Unassembled WGS sequence"/>
</dbReference>
<gene>
    <name evidence="1" type="ORF">C2G38_2231981</name>
</gene>
<accession>A0A397TXD6</accession>
<dbReference type="AlphaFoldDB" id="A0A397TXD6"/>
<comment type="caution">
    <text evidence="1">The sequence shown here is derived from an EMBL/GenBank/DDBJ whole genome shotgun (WGS) entry which is preliminary data.</text>
</comment>
<reference evidence="1 2" key="1">
    <citation type="submission" date="2018-06" db="EMBL/GenBank/DDBJ databases">
        <title>Comparative genomics reveals the genomic features of Rhizophagus irregularis, R. cerebriforme, R. diaphanum and Gigaspora rosea, and their symbiotic lifestyle signature.</title>
        <authorList>
            <person name="Morin E."/>
            <person name="San Clemente H."/>
            <person name="Chen E.C.H."/>
            <person name="De La Providencia I."/>
            <person name="Hainaut M."/>
            <person name="Kuo A."/>
            <person name="Kohler A."/>
            <person name="Murat C."/>
            <person name="Tang N."/>
            <person name="Roy S."/>
            <person name="Loubradou J."/>
            <person name="Henrissat B."/>
            <person name="Grigoriev I.V."/>
            <person name="Corradi N."/>
            <person name="Roux C."/>
            <person name="Martin F.M."/>
        </authorList>
    </citation>
    <scope>NUCLEOTIDE SEQUENCE [LARGE SCALE GENOMIC DNA]</scope>
    <source>
        <strain evidence="1 2">DAOM 194757</strain>
    </source>
</reference>
<proteinExistence type="predicted"/>
<organism evidence="1 2">
    <name type="scientific">Gigaspora rosea</name>
    <dbReference type="NCBI Taxonomy" id="44941"/>
    <lineage>
        <taxon>Eukaryota</taxon>
        <taxon>Fungi</taxon>
        <taxon>Fungi incertae sedis</taxon>
        <taxon>Mucoromycota</taxon>
        <taxon>Glomeromycotina</taxon>
        <taxon>Glomeromycetes</taxon>
        <taxon>Diversisporales</taxon>
        <taxon>Gigasporaceae</taxon>
        <taxon>Gigaspora</taxon>
    </lineage>
</organism>
<evidence type="ECO:0000313" key="1">
    <source>
        <dbReference type="EMBL" id="RIB01069.1"/>
    </source>
</evidence>
<dbReference type="OrthoDB" id="6247875at2759"/>
<keyword evidence="2" id="KW-1185">Reference proteome</keyword>
<name>A0A397TXD6_9GLOM</name>
<sequence length="442" mass="51786">MEISEEYLDRDSEKNRLFLENYWDAHFTISYWYGHYLYNGIGGGKDENEAINLFKKAAYKGHEAIDFCEKNNIEYPISENNYLNKFEDASKLHKSRNESNKIEVEEKNIVVYDSIQYIICNILPFKCAAYSALRDLAFPQVREVTYNKPCSNSPTIEERESNRVPISQQEIDLSNENYEIVNLVNKLIQEFKDVRTTKRLDRLWNSSINTRSKTIPRPQNCFILFRNDILAEYNNYNNKKRTGKNVPKSSKIVKERSNHNIEPLQKHEINKAQALLDNNSCKNNSTTLSIEPLLDINYFTPLSFIPNYLSPDHRQNIATSNMMYNPYTPYINYLHYNPQNYSVINESSPFGTNFNIYYDKLQNIKGIELLLAERVKKRLGNFKDDKKAFEFYLDLYSNVSECKSFAKDNLIKCYNLGISVSKDEEKVCILENEALNNIEKKD</sequence>